<keyword evidence="11 14" id="KW-0275">Fatty acid biosynthesis</keyword>
<evidence type="ECO:0000256" key="11">
    <source>
        <dbReference type="ARBA" id="ARBA00023160"/>
    </source>
</evidence>
<sequence length="220" mass="25875">MRYLEVYNGVSMYLWARLLGCTLLDVWGYLWMNPNTIYVSWTYQGYPHKFFVVLQTITVLFELIHWFMGLVPSSISTLLVHASGRLMIALAISFYLPDSRANFSPVYALLLIVWSTADITRYSVYLGKQLQIMPALLERWRYSMFIPLYPIALVSSMYLIYLSLNDDTGFYFGFLLASSTFYGCGYLWVFTHMWEKRLRWIRRVEQLKEFDCEKSAILGV</sequence>
<feature type="transmembrane region" description="Helical" evidence="14">
    <location>
        <begin position="50"/>
        <end position="71"/>
    </location>
</feature>
<evidence type="ECO:0000256" key="9">
    <source>
        <dbReference type="ARBA" id="ARBA00023098"/>
    </source>
</evidence>
<evidence type="ECO:0000256" key="4">
    <source>
        <dbReference type="ARBA" id="ARBA00013122"/>
    </source>
</evidence>
<proteinExistence type="inferred from homology"/>
<feature type="transmembrane region" description="Helical" evidence="14">
    <location>
        <begin position="103"/>
        <end position="124"/>
    </location>
</feature>
<keyword evidence="9 14" id="KW-0443">Lipid metabolism</keyword>
<evidence type="ECO:0000313" key="16">
    <source>
        <dbReference type="Proteomes" id="UP001497600"/>
    </source>
</evidence>
<comment type="catalytic activity">
    <reaction evidence="13 14">
        <text>a very-long-chain (3R)-3-hydroxyacyl-CoA = a very-long-chain (2E)-enoyl-CoA + H2O</text>
        <dbReference type="Rhea" id="RHEA:45812"/>
        <dbReference type="ChEBI" id="CHEBI:15377"/>
        <dbReference type="ChEBI" id="CHEBI:83728"/>
        <dbReference type="ChEBI" id="CHEBI:85440"/>
        <dbReference type="EC" id="4.2.1.134"/>
    </reaction>
</comment>
<evidence type="ECO:0000256" key="5">
    <source>
        <dbReference type="ARBA" id="ARBA00022516"/>
    </source>
</evidence>
<keyword evidence="10 14" id="KW-0472">Membrane</keyword>
<comment type="function">
    <text evidence="14">Catalyzes the third of the four reactions of the long-chain fatty acids elongation cycle. This endoplasmic reticulum-bound enzymatic process, allows the addition of two carbons to the chain of long- and very long-chain fatty acids/VLCFAs per cycle. This enzyme catalyzes the dehydration of the 3-hydroxyacyl-CoA intermediate into trans-2,3-enoyl-CoA, within each cycle of fatty acid elongation. Thereby, it participates to the production of VLCFAs of different chain lengths that are involved in multiple biological processes as precursors of membrane lipids and lipid mediators.</text>
</comment>
<evidence type="ECO:0000256" key="12">
    <source>
        <dbReference type="ARBA" id="ARBA00023239"/>
    </source>
</evidence>
<gene>
    <name evidence="15" type="primary">PHS1</name>
    <name evidence="15" type="ORF">CAAN4_H00342</name>
</gene>
<dbReference type="PANTHER" id="PTHR11035">
    <property type="entry name" value="VERY-LONG-CHAIN (3R)-3-HYDROXYACYL-COA DEHYDRATASE"/>
    <property type="match status" value="1"/>
</dbReference>
<organism evidence="15 16">
    <name type="scientific">[Candida] anglica</name>
    <dbReference type="NCBI Taxonomy" id="148631"/>
    <lineage>
        <taxon>Eukaryota</taxon>
        <taxon>Fungi</taxon>
        <taxon>Dikarya</taxon>
        <taxon>Ascomycota</taxon>
        <taxon>Saccharomycotina</taxon>
        <taxon>Pichiomycetes</taxon>
        <taxon>Debaryomycetaceae</taxon>
        <taxon>Kurtzmaniella</taxon>
    </lineage>
</organism>
<dbReference type="InterPro" id="IPR007482">
    <property type="entry name" value="Tyr_Pase-like_PTPLA"/>
</dbReference>
<evidence type="ECO:0000313" key="15">
    <source>
        <dbReference type="EMBL" id="CAK7920242.1"/>
    </source>
</evidence>
<name>A0ABP0ELU6_9ASCO</name>
<keyword evidence="5 14" id="KW-0444">Lipid biosynthesis</keyword>
<protein>
    <recommendedName>
        <fullName evidence="4 14">Very-long-chain (3R)-3-hydroxyacyl-CoA dehydratase</fullName>
        <ecNumber evidence="4 14">4.2.1.134</ecNumber>
    </recommendedName>
</protein>
<evidence type="ECO:0000256" key="8">
    <source>
        <dbReference type="ARBA" id="ARBA00022989"/>
    </source>
</evidence>
<evidence type="ECO:0000256" key="6">
    <source>
        <dbReference type="ARBA" id="ARBA00022692"/>
    </source>
</evidence>
<evidence type="ECO:0000256" key="10">
    <source>
        <dbReference type="ARBA" id="ARBA00023136"/>
    </source>
</evidence>
<comment type="similarity">
    <text evidence="3 14">Belongs to the very long-chain fatty acids dehydratase HACD family.</text>
</comment>
<evidence type="ECO:0000256" key="14">
    <source>
        <dbReference type="RuleBase" id="RU363109"/>
    </source>
</evidence>
<feature type="transmembrane region" description="Helical" evidence="14">
    <location>
        <begin position="78"/>
        <end position="97"/>
    </location>
</feature>
<reference evidence="15 16" key="1">
    <citation type="submission" date="2024-01" db="EMBL/GenBank/DDBJ databases">
        <authorList>
            <consortium name="Genoscope - CEA"/>
            <person name="William W."/>
        </authorList>
    </citation>
    <scope>NUCLEOTIDE SEQUENCE [LARGE SCALE GENOMIC DNA]</scope>
    <source>
        <strain evidence="15 16">29B2s-10</strain>
    </source>
</reference>
<evidence type="ECO:0000256" key="3">
    <source>
        <dbReference type="ARBA" id="ARBA00007811"/>
    </source>
</evidence>
<comment type="pathway">
    <text evidence="2 14">Lipid metabolism; fatty acid biosynthesis.</text>
</comment>
<keyword evidence="12 14" id="KW-0456">Lyase</keyword>
<evidence type="ECO:0000256" key="7">
    <source>
        <dbReference type="ARBA" id="ARBA00022832"/>
    </source>
</evidence>
<feature type="transmembrane region" description="Helical" evidence="14">
    <location>
        <begin position="12"/>
        <end position="30"/>
    </location>
</feature>
<dbReference type="EC" id="4.2.1.134" evidence="4 14"/>
<keyword evidence="6 14" id="KW-0812">Transmembrane</keyword>
<keyword evidence="7 14" id="KW-0276">Fatty acid metabolism</keyword>
<comment type="subcellular location">
    <subcellularLocation>
        <location evidence="14">Endoplasmic reticulum membrane</location>
        <topology evidence="14">Multi-pass membrane protein</topology>
    </subcellularLocation>
    <subcellularLocation>
        <location evidence="1">Membrane</location>
        <topology evidence="1">Multi-pass membrane protein</topology>
    </subcellularLocation>
</comment>
<dbReference type="PANTHER" id="PTHR11035:SF3">
    <property type="entry name" value="VERY-LONG-CHAIN (3R)-3-HYDROXYACYL-COA DEHYDRATASE"/>
    <property type="match status" value="1"/>
</dbReference>
<evidence type="ECO:0000256" key="1">
    <source>
        <dbReference type="ARBA" id="ARBA00004141"/>
    </source>
</evidence>
<keyword evidence="16" id="KW-1185">Reference proteome</keyword>
<keyword evidence="8 14" id="KW-1133">Transmembrane helix</keyword>
<keyword evidence="14" id="KW-0256">Endoplasmic reticulum</keyword>
<accession>A0ABP0ELU6</accession>
<dbReference type="Pfam" id="PF04387">
    <property type="entry name" value="PTPLA"/>
    <property type="match status" value="1"/>
</dbReference>
<dbReference type="EMBL" id="OZ004260">
    <property type="protein sequence ID" value="CAK7920242.1"/>
    <property type="molecule type" value="Genomic_DNA"/>
</dbReference>
<evidence type="ECO:0000256" key="13">
    <source>
        <dbReference type="ARBA" id="ARBA00036671"/>
    </source>
</evidence>
<dbReference type="Proteomes" id="UP001497600">
    <property type="component" value="Chromosome H"/>
</dbReference>
<feature type="transmembrane region" description="Helical" evidence="14">
    <location>
        <begin position="145"/>
        <end position="164"/>
    </location>
</feature>
<evidence type="ECO:0000256" key="2">
    <source>
        <dbReference type="ARBA" id="ARBA00005194"/>
    </source>
</evidence>
<feature type="transmembrane region" description="Helical" evidence="14">
    <location>
        <begin position="170"/>
        <end position="190"/>
    </location>
</feature>